<reference evidence="2 3" key="1">
    <citation type="submission" date="2015-09" db="EMBL/GenBank/DDBJ databases">
        <title>Genome sequence of Oxobacter pfennigii DSM 3222.</title>
        <authorList>
            <person name="Poehlein A."/>
            <person name="Bengelsdorf F.R."/>
            <person name="Schiel-Bengelsdorf B."/>
            <person name="Duerre P."/>
            <person name="Daniel R."/>
        </authorList>
    </citation>
    <scope>NUCLEOTIDE SEQUENCE [LARGE SCALE GENOMIC DNA]</scope>
    <source>
        <strain evidence="2 3">DSM 3222</strain>
    </source>
</reference>
<organism evidence="2 3">
    <name type="scientific">Oxobacter pfennigii</name>
    <dbReference type="NCBI Taxonomy" id="36849"/>
    <lineage>
        <taxon>Bacteria</taxon>
        <taxon>Bacillati</taxon>
        <taxon>Bacillota</taxon>
        <taxon>Clostridia</taxon>
        <taxon>Eubacteriales</taxon>
        <taxon>Clostridiaceae</taxon>
        <taxon>Oxobacter</taxon>
    </lineage>
</organism>
<dbReference type="AlphaFoldDB" id="A0A0P8WCH1"/>
<evidence type="ECO:0000259" key="1">
    <source>
        <dbReference type="Pfam" id="PF01208"/>
    </source>
</evidence>
<dbReference type="InterPro" id="IPR000257">
    <property type="entry name" value="Uroporphyrinogen_deCOase"/>
</dbReference>
<dbReference type="Gene3D" id="3.20.20.210">
    <property type="match status" value="1"/>
</dbReference>
<dbReference type="SUPFAM" id="SSF51726">
    <property type="entry name" value="UROD/MetE-like"/>
    <property type="match status" value="1"/>
</dbReference>
<keyword evidence="3" id="KW-1185">Reference proteome</keyword>
<name>A0A0P8WCH1_9CLOT</name>
<evidence type="ECO:0000313" key="3">
    <source>
        <dbReference type="Proteomes" id="UP000050326"/>
    </source>
</evidence>
<dbReference type="Proteomes" id="UP000050326">
    <property type="component" value="Unassembled WGS sequence"/>
</dbReference>
<dbReference type="EMBL" id="LKET01000021">
    <property type="protein sequence ID" value="KPU45580.1"/>
    <property type="molecule type" value="Genomic_DNA"/>
</dbReference>
<dbReference type="InterPro" id="IPR052024">
    <property type="entry name" value="Methanogen_methyltrans"/>
</dbReference>
<dbReference type="GO" id="GO:0032259">
    <property type="term" value="P:methylation"/>
    <property type="evidence" value="ECO:0007669"/>
    <property type="project" value="UniProtKB-KW"/>
</dbReference>
<comment type="caution">
    <text evidence="2">The sequence shown here is derived from an EMBL/GenBank/DDBJ whole genome shotgun (WGS) entry which is preliminary data.</text>
</comment>
<dbReference type="PANTHER" id="PTHR47099:SF1">
    <property type="entry name" value="METHYLCOBAMIDE:COM METHYLTRANSFERASE MTBA"/>
    <property type="match status" value="1"/>
</dbReference>
<dbReference type="GO" id="GO:0004853">
    <property type="term" value="F:uroporphyrinogen decarboxylase activity"/>
    <property type="evidence" value="ECO:0007669"/>
    <property type="project" value="InterPro"/>
</dbReference>
<keyword evidence="2" id="KW-0808">Transferase</keyword>
<accession>A0A0P8WCH1</accession>
<keyword evidence="2" id="KW-0489">Methyltransferase</keyword>
<sequence length="344" mass="39403">MYKSKLTPKENYMRILKGEMPEYVPVFTMGNPPWKGEPVYKNVGPFIFGMPAMTPPEGRYDIWGVHYVANEETGYGGIPEPNNFILEDITKWHQVIKAPKMPEVDWEQQAKKNYEFAKINLDESAACINVGFMPFQQLIAFMGFNSGLCALYEEPEYCKELLNYMADFYLPVIEKSVEYYKPDLVYFADDTAAKLNPFMSVEMFRDIFKPVYERILKPVNERGIPIQLHNCGRCEDFLDDMVELGVRVWDPAQPTNDLLSIKEKYKGKLAVAGCYEWVVPDTWPDADEEETRQGVRDAIDKYAPGGGFAIAANALGRIGDPDIAKINSWIKSEAYLYGRGYYIK</sequence>
<dbReference type="STRING" id="36849.OXPF_08130"/>
<gene>
    <name evidence="2" type="ORF">OXPF_08130</name>
</gene>
<dbReference type="PANTHER" id="PTHR47099">
    <property type="entry name" value="METHYLCOBAMIDE:COM METHYLTRANSFERASE MTBA"/>
    <property type="match status" value="1"/>
</dbReference>
<dbReference type="GO" id="GO:0008168">
    <property type="term" value="F:methyltransferase activity"/>
    <property type="evidence" value="ECO:0007669"/>
    <property type="project" value="UniProtKB-KW"/>
</dbReference>
<dbReference type="PATRIC" id="fig|36849.3.peg.868"/>
<protein>
    <submittedName>
        <fullName evidence="2">Methylcobalamin:coenzyme M methyltransferase</fullName>
    </submittedName>
</protein>
<dbReference type="InterPro" id="IPR038071">
    <property type="entry name" value="UROD/MetE-like_sf"/>
</dbReference>
<dbReference type="GO" id="GO:0006779">
    <property type="term" value="P:porphyrin-containing compound biosynthetic process"/>
    <property type="evidence" value="ECO:0007669"/>
    <property type="project" value="InterPro"/>
</dbReference>
<feature type="domain" description="Uroporphyrinogen decarboxylase (URO-D)" evidence="1">
    <location>
        <begin position="108"/>
        <end position="308"/>
    </location>
</feature>
<dbReference type="RefSeq" id="WP_054873921.1">
    <property type="nucleotide sequence ID" value="NZ_LKET01000021.1"/>
</dbReference>
<proteinExistence type="predicted"/>
<evidence type="ECO:0000313" key="2">
    <source>
        <dbReference type="EMBL" id="KPU45580.1"/>
    </source>
</evidence>
<dbReference type="Pfam" id="PF01208">
    <property type="entry name" value="URO-D"/>
    <property type="match status" value="1"/>
</dbReference>
<dbReference type="OrthoDB" id="1957997at2"/>